<feature type="domain" description="SnoaL-like" evidence="1">
    <location>
        <begin position="11"/>
        <end position="109"/>
    </location>
</feature>
<dbReference type="Gene3D" id="3.10.450.50">
    <property type="match status" value="1"/>
</dbReference>
<organism evidence="2 3">
    <name type="scientific">Rathayibacter caricis DSM 15933</name>
    <dbReference type="NCBI Taxonomy" id="1328867"/>
    <lineage>
        <taxon>Bacteria</taxon>
        <taxon>Bacillati</taxon>
        <taxon>Actinomycetota</taxon>
        <taxon>Actinomycetes</taxon>
        <taxon>Micrococcales</taxon>
        <taxon>Microbacteriaceae</taxon>
        <taxon>Rathayibacter</taxon>
    </lineage>
</organism>
<accession>A0A2T4UPK0</accession>
<dbReference type="Pfam" id="PF12680">
    <property type="entry name" value="SnoaL_2"/>
    <property type="match status" value="1"/>
</dbReference>
<dbReference type="RefSeq" id="WP_107573337.1">
    <property type="nucleotide sequence ID" value="NZ_PZPL01000001.1"/>
</dbReference>
<dbReference type="InterPro" id="IPR037401">
    <property type="entry name" value="SnoaL-like"/>
</dbReference>
<gene>
    <name evidence="2" type="ORF">C1I63_00360</name>
</gene>
<reference evidence="2 3" key="1">
    <citation type="submission" date="2018-03" db="EMBL/GenBank/DDBJ databases">
        <title>Bacteriophage NCPPB3778 and a type I-E CRISPR drive the evolution of the US Biological Select Agent, Rathayibacter toxicus.</title>
        <authorList>
            <person name="Davis E.W.II."/>
            <person name="Tabima J.F."/>
            <person name="Weisberg A.J."/>
            <person name="Dantas Lopes L."/>
            <person name="Wiseman M.S."/>
            <person name="Wiseman M.S."/>
            <person name="Pupko T."/>
            <person name="Belcher M.S."/>
            <person name="Sechler A.J."/>
            <person name="Tancos M.A."/>
            <person name="Schroeder B.K."/>
            <person name="Murray T.D."/>
            <person name="Luster D.G."/>
            <person name="Schneider W.L."/>
            <person name="Rogers E."/>
            <person name="Andreote F.D."/>
            <person name="Grunwald N.J."/>
            <person name="Putnam M.L."/>
            <person name="Chang J.H."/>
        </authorList>
    </citation>
    <scope>NUCLEOTIDE SEQUENCE [LARGE SCALE GENOMIC DNA]</scope>
    <source>
        <strain evidence="2 3">DSM 15933</strain>
    </source>
</reference>
<dbReference type="SUPFAM" id="SSF54427">
    <property type="entry name" value="NTF2-like"/>
    <property type="match status" value="1"/>
</dbReference>
<name>A0A2T4UPK0_9MICO</name>
<protein>
    <submittedName>
        <fullName evidence="2">Nuclear transport factor 2 family protein</fullName>
    </submittedName>
</protein>
<dbReference type="InterPro" id="IPR032710">
    <property type="entry name" value="NTF2-like_dom_sf"/>
</dbReference>
<evidence type="ECO:0000313" key="2">
    <source>
        <dbReference type="EMBL" id="PTL71460.1"/>
    </source>
</evidence>
<proteinExistence type="predicted"/>
<evidence type="ECO:0000313" key="3">
    <source>
        <dbReference type="Proteomes" id="UP000241085"/>
    </source>
</evidence>
<evidence type="ECO:0000259" key="1">
    <source>
        <dbReference type="Pfam" id="PF12680"/>
    </source>
</evidence>
<dbReference type="AlphaFoldDB" id="A0A2T4UPK0"/>
<keyword evidence="3" id="KW-1185">Reference proteome</keyword>
<dbReference type="Proteomes" id="UP000241085">
    <property type="component" value="Unassembled WGS sequence"/>
</dbReference>
<comment type="caution">
    <text evidence="2">The sequence shown here is derived from an EMBL/GenBank/DDBJ whole genome shotgun (WGS) entry which is preliminary data.</text>
</comment>
<dbReference type="EMBL" id="PZPL01000001">
    <property type="protein sequence ID" value="PTL71460.1"/>
    <property type="molecule type" value="Genomic_DNA"/>
</dbReference>
<sequence>MPLDALLHANLIEVFGERDPEKRRAAIARLYTPDVEFLDPEEVVVGHDALHAKAQRLLDDAPGFVFSAAGPAYENHDLGHLAWNFGPEGAPPVVSGLDICLVVDGRIAKVYTTLT</sequence>